<keyword evidence="2" id="KW-0378">Hydrolase</keyword>
<evidence type="ECO:0000313" key="3">
    <source>
        <dbReference type="Proteomes" id="UP000515291"/>
    </source>
</evidence>
<feature type="domain" description="Dienelactone hydrolase" evidence="1">
    <location>
        <begin position="17"/>
        <end position="227"/>
    </location>
</feature>
<dbReference type="EMBL" id="CP050292">
    <property type="protein sequence ID" value="QND71447.1"/>
    <property type="molecule type" value="Genomic_DNA"/>
</dbReference>
<dbReference type="KEGG" id="trb:HB776_09495"/>
<dbReference type="Gene3D" id="3.40.50.1820">
    <property type="entry name" value="alpha/beta hydrolase"/>
    <property type="match status" value="1"/>
</dbReference>
<dbReference type="InterPro" id="IPR051049">
    <property type="entry name" value="Dienelactone_hydrolase-like"/>
</dbReference>
<proteinExistence type="predicted"/>
<accession>A0A7G6TXG5</accession>
<protein>
    <submittedName>
        <fullName evidence="2">Dienelactone hydrolase family protein</fullName>
    </submittedName>
</protein>
<dbReference type="PANTHER" id="PTHR46623:SF6">
    <property type="entry name" value="ALPHA_BETA-HYDROLASES SUPERFAMILY PROTEIN"/>
    <property type="match status" value="1"/>
</dbReference>
<gene>
    <name evidence="2" type="ORF">HB776_09495</name>
</gene>
<dbReference type="Pfam" id="PF01738">
    <property type="entry name" value="DLH"/>
    <property type="match status" value="1"/>
</dbReference>
<dbReference type="GO" id="GO:0016787">
    <property type="term" value="F:hydrolase activity"/>
    <property type="evidence" value="ECO:0007669"/>
    <property type="project" value="UniProtKB-KW"/>
</dbReference>
<sequence length="230" mass="24855">MSNATFVQLSAHTGENFEAYLSTPARANGAGLVILPEVYNVNHWVRAVADSYAADGFTVLVPDLFWRQQPGVYLDYDEPDRARAQGEEVDVDGVVSDVGQAAAYLRAQLGDQAKVGVIGFCLGGRLAVLAGIRERLDAVIGYYAVKLDQHLAELPELEKPTLLHFGETDPWVPQQTQESVGAILADRANVDLQIYPGTGHGFARNGYPPYNADATAVARQRSNALLATLT</sequence>
<evidence type="ECO:0000313" key="2">
    <source>
        <dbReference type="EMBL" id="QND71447.1"/>
    </source>
</evidence>
<evidence type="ECO:0000259" key="1">
    <source>
        <dbReference type="Pfam" id="PF01738"/>
    </source>
</evidence>
<dbReference type="Proteomes" id="UP000515291">
    <property type="component" value="Chromosome"/>
</dbReference>
<dbReference type="RefSeq" id="WP_184517194.1">
    <property type="nucleotide sequence ID" value="NZ_CP050292.1"/>
</dbReference>
<dbReference type="InterPro" id="IPR002925">
    <property type="entry name" value="Dienelactn_hydro"/>
</dbReference>
<dbReference type="SUPFAM" id="SSF53474">
    <property type="entry name" value="alpha/beta-Hydrolases"/>
    <property type="match status" value="1"/>
</dbReference>
<dbReference type="PANTHER" id="PTHR46623">
    <property type="entry name" value="CARBOXYMETHYLENEBUTENOLIDASE-RELATED"/>
    <property type="match status" value="1"/>
</dbReference>
<reference evidence="3" key="1">
    <citation type="journal article" date="2020" name="Mol. Plant Microbe">
        <title>Rhizobial microsymbionts of the narrowly endemic Oxytropis species growing in Kamchatka are characterized by significant genetic diversity and possess a set of genes that are associated with T3SS and T6SS secretion systems and can affect the development of symbiosis.</title>
        <authorList>
            <person name="Safronova V."/>
            <person name="Guro P."/>
            <person name="Sazanova A."/>
            <person name="Kuznetsova I."/>
            <person name="Belimov A."/>
            <person name="Yakubov V."/>
            <person name="Chirak E."/>
            <person name="Afonin A."/>
            <person name="Gogolev Y."/>
            <person name="Andronov E."/>
            <person name="Tikhonovich I."/>
        </authorList>
    </citation>
    <scope>NUCLEOTIDE SEQUENCE [LARGE SCALE GENOMIC DNA]</scope>
    <source>
        <strain evidence="3">581</strain>
    </source>
</reference>
<dbReference type="AlphaFoldDB" id="A0A7G6TXG5"/>
<organism evidence="2 3">
    <name type="scientific">Tardiphaga robiniae</name>
    <dbReference type="NCBI Taxonomy" id="943830"/>
    <lineage>
        <taxon>Bacteria</taxon>
        <taxon>Pseudomonadati</taxon>
        <taxon>Pseudomonadota</taxon>
        <taxon>Alphaproteobacteria</taxon>
        <taxon>Hyphomicrobiales</taxon>
        <taxon>Nitrobacteraceae</taxon>
        <taxon>Tardiphaga</taxon>
    </lineage>
</organism>
<dbReference type="InterPro" id="IPR029058">
    <property type="entry name" value="AB_hydrolase_fold"/>
</dbReference>
<name>A0A7G6TXG5_9BRAD</name>